<dbReference type="Proteomes" id="UP000654075">
    <property type="component" value="Unassembled WGS sequence"/>
</dbReference>
<accession>A0A813DHW1</accession>
<evidence type="ECO:0000259" key="3">
    <source>
        <dbReference type="PROSITE" id="PS50102"/>
    </source>
</evidence>
<dbReference type="InterPro" id="IPR000504">
    <property type="entry name" value="RRM_dom"/>
</dbReference>
<dbReference type="OrthoDB" id="439963at2759"/>
<feature type="compositionally biased region" description="Low complexity" evidence="2">
    <location>
        <begin position="260"/>
        <end position="288"/>
    </location>
</feature>
<dbReference type="OMA" id="EMIETTW"/>
<feature type="region of interest" description="Disordered" evidence="2">
    <location>
        <begin position="181"/>
        <end position="344"/>
    </location>
</feature>
<feature type="region of interest" description="Disordered" evidence="2">
    <location>
        <begin position="1"/>
        <end position="166"/>
    </location>
</feature>
<organism evidence="4 5">
    <name type="scientific">Polarella glacialis</name>
    <name type="common">Dinoflagellate</name>
    <dbReference type="NCBI Taxonomy" id="89957"/>
    <lineage>
        <taxon>Eukaryota</taxon>
        <taxon>Sar</taxon>
        <taxon>Alveolata</taxon>
        <taxon>Dinophyceae</taxon>
        <taxon>Suessiales</taxon>
        <taxon>Suessiaceae</taxon>
        <taxon>Polarella</taxon>
    </lineage>
</organism>
<dbReference type="InterPro" id="IPR035979">
    <property type="entry name" value="RBD_domain_sf"/>
</dbReference>
<dbReference type="SMART" id="SM00360">
    <property type="entry name" value="RRM"/>
    <property type="match status" value="1"/>
</dbReference>
<dbReference type="GO" id="GO:0003723">
    <property type="term" value="F:RNA binding"/>
    <property type="evidence" value="ECO:0007669"/>
    <property type="project" value="UniProtKB-UniRule"/>
</dbReference>
<proteinExistence type="predicted"/>
<keyword evidence="5" id="KW-1185">Reference proteome</keyword>
<evidence type="ECO:0000313" key="4">
    <source>
        <dbReference type="EMBL" id="CAE8588517.1"/>
    </source>
</evidence>
<keyword evidence="1" id="KW-0694">RNA-binding</keyword>
<dbReference type="CDD" id="cd00590">
    <property type="entry name" value="RRM_SF"/>
    <property type="match status" value="1"/>
</dbReference>
<protein>
    <recommendedName>
        <fullName evidence="3">RRM domain-containing protein</fullName>
    </recommendedName>
</protein>
<feature type="compositionally biased region" description="Basic and acidic residues" evidence="2">
    <location>
        <begin position="244"/>
        <end position="259"/>
    </location>
</feature>
<feature type="compositionally biased region" description="Gly residues" evidence="2">
    <location>
        <begin position="193"/>
        <end position="202"/>
    </location>
</feature>
<evidence type="ECO:0000256" key="2">
    <source>
        <dbReference type="SAM" id="MobiDB-lite"/>
    </source>
</evidence>
<feature type="domain" description="RRM" evidence="3">
    <location>
        <begin position="339"/>
        <end position="409"/>
    </location>
</feature>
<reference evidence="4" key="1">
    <citation type="submission" date="2021-02" db="EMBL/GenBank/DDBJ databases">
        <authorList>
            <person name="Dougan E. K."/>
            <person name="Rhodes N."/>
            <person name="Thang M."/>
            <person name="Chan C."/>
        </authorList>
    </citation>
    <scope>NUCLEOTIDE SEQUENCE</scope>
</reference>
<dbReference type="SUPFAM" id="SSF54928">
    <property type="entry name" value="RNA-binding domain, RBD"/>
    <property type="match status" value="1"/>
</dbReference>
<evidence type="ECO:0000256" key="1">
    <source>
        <dbReference type="PROSITE-ProRule" id="PRU00176"/>
    </source>
</evidence>
<dbReference type="InterPro" id="IPR012677">
    <property type="entry name" value="Nucleotide-bd_a/b_plait_sf"/>
</dbReference>
<comment type="caution">
    <text evidence="4">The sequence shown here is derived from an EMBL/GenBank/DDBJ whole genome shotgun (WGS) entry which is preliminary data.</text>
</comment>
<feature type="compositionally biased region" description="Basic residues" evidence="2">
    <location>
        <begin position="20"/>
        <end position="30"/>
    </location>
</feature>
<sequence>MDVSLDDLIETSWEDGPRGKNGKGKGRGKGKGSGFSSKGRGSGGSGASGGVKLDMSLEEIVDNSWGGEDDNGRGKGSKGKGKDWGGKSFGKSTSGKSYGKGSDSWGKSGGGKFGDSWGFGAPSGPSPYWMEHDDRDDPDDDEDWQAPRKGKGKGKGKSKGGERWSSYDSYEESWDSYGKGSYFGKGDWQSPGGKQGSKGSWGGEREPEWSERGSFGGKGEGTWGRSLVSTAPRAIERGYGGSDGDWRRVEDEPRDRDARPAAAARGVVGRKLGSAIAAAADAARGAPPKRAREVPAAARRGGRPDDSEDDQSEDAPPPRARARTAMAPAGRSAPAPGPKSIKVTNIPKELKAQDVREAFEAETGKITLCELSKGTARITFQKAKDAQKAVETFDRGELNGKVISVVLER</sequence>
<dbReference type="Gene3D" id="3.30.70.330">
    <property type="match status" value="1"/>
</dbReference>
<gene>
    <name evidence="4" type="ORF">PGLA1383_LOCUS7317</name>
</gene>
<evidence type="ECO:0000313" key="5">
    <source>
        <dbReference type="Proteomes" id="UP000654075"/>
    </source>
</evidence>
<feature type="compositionally biased region" description="Basic residues" evidence="2">
    <location>
        <begin position="148"/>
        <end position="158"/>
    </location>
</feature>
<dbReference type="AlphaFoldDB" id="A0A813DHW1"/>
<feature type="compositionally biased region" description="Low complexity" evidence="2">
    <location>
        <begin position="323"/>
        <end position="334"/>
    </location>
</feature>
<name>A0A813DHW1_POLGL</name>
<dbReference type="PROSITE" id="PS50102">
    <property type="entry name" value="RRM"/>
    <property type="match status" value="1"/>
</dbReference>
<feature type="compositionally biased region" description="Low complexity" evidence="2">
    <location>
        <begin position="89"/>
        <end position="106"/>
    </location>
</feature>
<dbReference type="EMBL" id="CAJNNV010003184">
    <property type="protein sequence ID" value="CAE8588517.1"/>
    <property type="molecule type" value="Genomic_DNA"/>
</dbReference>
<feature type="compositionally biased region" description="Gly residues" evidence="2">
    <location>
        <begin position="40"/>
        <end position="49"/>
    </location>
</feature>
<dbReference type="Pfam" id="PF00076">
    <property type="entry name" value="RRM_1"/>
    <property type="match status" value="1"/>
</dbReference>
<feature type="compositionally biased region" description="Acidic residues" evidence="2">
    <location>
        <begin position="1"/>
        <end position="13"/>
    </location>
</feature>